<evidence type="ECO:0000256" key="1">
    <source>
        <dbReference type="ARBA" id="ARBA00022679"/>
    </source>
</evidence>
<dbReference type="PROSITE" id="PS51480">
    <property type="entry name" value="DHAL"/>
    <property type="match status" value="1"/>
</dbReference>
<dbReference type="SUPFAM" id="SSF101473">
    <property type="entry name" value="DhaL-like"/>
    <property type="match status" value="1"/>
</dbReference>
<proteinExistence type="predicted"/>
<evidence type="ECO:0000313" key="4">
    <source>
        <dbReference type="EMBL" id="QUC09584.1"/>
    </source>
</evidence>
<dbReference type="PANTHER" id="PTHR28629:SF4">
    <property type="entry name" value="TRIOKINASE_FMN CYCLASE"/>
    <property type="match status" value="1"/>
</dbReference>
<organism evidence="4 5">
    <name type="scientific">Arachnia rubra</name>
    <dbReference type="NCBI Taxonomy" id="1547448"/>
    <lineage>
        <taxon>Bacteria</taxon>
        <taxon>Bacillati</taxon>
        <taxon>Actinomycetota</taxon>
        <taxon>Actinomycetes</taxon>
        <taxon>Propionibacteriales</taxon>
        <taxon>Propionibacteriaceae</taxon>
        <taxon>Arachnia</taxon>
    </lineage>
</organism>
<dbReference type="InterPro" id="IPR004007">
    <property type="entry name" value="DhaL_dom"/>
</dbReference>
<sequence length="208" mass="21116">MITHAQCVAWLRGFADIIDANKTFLTDLDSAIGDADHGTNMARGMKAVVKKLHGAGTPPLGAMFKSAGMTLVGTVGGSSGPLYGTFFMKLGMALGEVKDASLPTFAAALKAGCDGVTARSRTAVGEKTMVDALTPAADAFEAAVDDGPLAAAEAAAAAARQGRDEGIPLVARKGRASYLGERSAGHQDPGATSATYLFEALATALREG</sequence>
<keyword evidence="5" id="KW-1185">Reference proteome</keyword>
<dbReference type="Pfam" id="PF02734">
    <property type="entry name" value="Dak2"/>
    <property type="match status" value="1"/>
</dbReference>
<dbReference type="InterPro" id="IPR012737">
    <property type="entry name" value="DhaK_L_YcgS"/>
</dbReference>
<evidence type="ECO:0000259" key="3">
    <source>
        <dbReference type="PROSITE" id="PS51480"/>
    </source>
</evidence>
<reference evidence="4 5" key="1">
    <citation type="submission" date="2021-03" db="EMBL/GenBank/DDBJ databases">
        <title>Human Oral Microbial Genomes.</title>
        <authorList>
            <person name="Johnston C.D."/>
            <person name="Chen T."/>
            <person name="Dewhirst F.E."/>
        </authorList>
    </citation>
    <scope>NUCLEOTIDE SEQUENCE [LARGE SCALE GENOMIC DNA]</scope>
    <source>
        <strain evidence="4 5">DSMZ 100122</strain>
    </source>
</reference>
<dbReference type="EMBL" id="CP072384">
    <property type="protein sequence ID" value="QUC09584.1"/>
    <property type="molecule type" value="Genomic_DNA"/>
</dbReference>
<dbReference type="SMART" id="SM01120">
    <property type="entry name" value="Dak2"/>
    <property type="match status" value="1"/>
</dbReference>
<evidence type="ECO:0000313" key="5">
    <source>
        <dbReference type="Proteomes" id="UP000678513"/>
    </source>
</evidence>
<evidence type="ECO:0000256" key="2">
    <source>
        <dbReference type="ARBA" id="ARBA00022777"/>
    </source>
</evidence>
<dbReference type="InterPro" id="IPR036117">
    <property type="entry name" value="DhaL_dom_sf"/>
</dbReference>
<feature type="domain" description="DhaL" evidence="3">
    <location>
        <begin position="5"/>
        <end position="203"/>
    </location>
</feature>
<keyword evidence="1" id="KW-0808">Transferase</keyword>
<dbReference type="Gene3D" id="1.25.40.340">
    <property type="match status" value="1"/>
</dbReference>
<accession>A0ABX7Y8M0</accession>
<dbReference type="Proteomes" id="UP000678513">
    <property type="component" value="Chromosome"/>
</dbReference>
<dbReference type="NCBIfam" id="TIGR02365">
    <property type="entry name" value="dha_L_ycgS"/>
    <property type="match status" value="1"/>
</dbReference>
<dbReference type="InterPro" id="IPR050861">
    <property type="entry name" value="Dihydroxyacetone_Kinase"/>
</dbReference>
<name>A0ABX7Y8M0_9ACTN</name>
<dbReference type="PANTHER" id="PTHR28629">
    <property type="entry name" value="TRIOKINASE/FMN CYCLASE"/>
    <property type="match status" value="1"/>
</dbReference>
<protein>
    <submittedName>
        <fullName evidence="4">Dihydroxyacetone kinase subunit L</fullName>
    </submittedName>
</protein>
<dbReference type="GO" id="GO:0016301">
    <property type="term" value="F:kinase activity"/>
    <property type="evidence" value="ECO:0007669"/>
    <property type="project" value="UniProtKB-KW"/>
</dbReference>
<keyword evidence="2 4" id="KW-0418">Kinase</keyword>
<gene>
    <name evidence="4" type="primary">dhaL</name>
    <name evidence="4" type="ORF">J5A65_02850</name>
</gene>